<keyword evidence="2" id="KW-0479">Metal-binding</keyword>
<keyword evidence="11" id="KW-1185">Reference proteome</keyword>
<dbReference type="PROSITE" id="PS51873">
    <property type="entry name" value="TRIAD"/>
    <property type="match status" value="1"/>
</dbReference>
<feature type="domain" description="RING-type" evidence="8">
    <location>
        <begin position="1"/>
        <end position="114"/>
    </location>
</feature>
<dbReference type="Proteomes" id="UP000663852">
    <property type="component" value="Unassembled WGS sequence"/>
</dbReference>
<keyword evidence="7" id="KW-0812">Transmembrane</keyword>
<dbReference type="EMBL" id="CAJNOR010005895">
    <property type="protein sequence ID" value="CAF1579270.1"/>
    <property type="molecule type" value="Genomic_DNA"/>
</dbReference>
<keyword evidence="6" id="KW-0862">Zinc</keyword>
<evidence type="ECO:0000256" key="6">
    <source>
        <dbReference type="ARBA" id="ARBA00022833"/>
    </source>
</evidence>
<evidence type="ECO:0000256" key="3">
    <source>
        <dbReference type="ARBA" id="ARBA00022737"/>
    </source>
</evidence>
<feature type="transmembrane region" description="Helical" evidence="7">
    <location>
        <begin position="128"/>
        <end position="156"/>
    </location>
</feature>
<evidence type="ECO:0000256" key="2">
    <source>
        <dbReference type="ARBA" id="ARBA00022723"/>
    </source>
</evidence>
<dbReference type="PANTHER" id="PTHR11685">
    <property type="entry name" value="RBR FAMILY RING FINGER AND IBR DOMAIN-CONTAINING"/>
    <property type="match status" value="1"/>
</dbReference>
<evidence type="ECO:0000313" key="12">
    <source>
        <dbReference type="Proteomes" id="UP000663852"/>
    </source>
</evidence>
<name>A0A815WMR4_ADIRI</name>
<keyword evidence="7" id="KW-0472">Membrane</keyword>
<protein>
    <recommendedName>
        <fullName evidence="8">RING-type domain-containing protein</fullName>
    </recommendedName>
</protein>
<evidence type="ECO:0000256" key="5">
    <source>
        <dbReference type="ARBA" id="ARBA00022786"/>
    </source>
</evidence>
<dbReference type="GO" id="GO:0016567">
    <property type="term" value="P:protein ubiquitination"/>
    <property type="evidence" value="ECO:0007669"/>
    <property type="project" value="InterPro"/>
</dbReference>
<dbReference type="AlphaFoldDB" id="A0A815WMR4"/>
<dbReference type="EMBL" id="CAJNOJ010001172">
    <property type="protein sequence ID" value="CAF1545224.1"/>
    <property type="molecule type" value="Genomic_DNA"/>
</dbReference>
<keyword evidence="7" id="KW-1133">Transmembrane helix</keyword>
<evidence type="ECO:0000256" key="4">
    <source>
        <dbReference type="ARBA" id="ARBA00022771"/>
    </source>
</evidence>
<proteinExistence type="predicted"/>
<evidence type="ECO:0000313" key="11">
    <source>
        <dbReference type="Proteomes" id="UP000663828"/>
    </source>
</evidence>
<dbReference type="Pfam" id="PF22191">
    <property type="entry name" value="IBR_1"/>
    <property type="match status" value="1"/>
</dbReference>
<gene>
    <name evidence="9" type="ORF">EDS130_LOCUS45607</name>
    <name evidence="10" type="ORF">XAT740_LOCUS45318</name>
</gene>
<accession>A0A815WMR4</accession>
<evidence type="ECO:0000313" key="10">
    <source>
        <dbReference type="EMBL" id="CAF1579270.1"/>
    </source>
</evidence>
<dbReference type="OrthoDB" id="69641at2759"/>
<keyword evidence="3" id="KW-0677">Repeat</keyword>
<evidence type="ECO:0000313" key="9">
    <source>
        <dbReference type="EMBL" id="CAF1545224.1"/>
    </source>
</evidence>
<dbReference type="GO" id="GO:0004842">
    <property type="term" value="F:ubiquitin-protein transferase activity"/>
    <property type="evidence" value="ECO:0007669"/>
    <property type="project" value="InterPro"/>
</dbReference>
<keyword evidence="4" id="KW-0863">Zinc-finger</keyword>
<evidence type="ECO:0000259" key="8">
    <source>
        <dbReference type="PROSITE" id="PS51873"/>
    </source>
</evidence>
<comment type="caution">
    <text evidence="9">The sequence shown here is derived from an EMBL/GenBank/DDBJ whole genome shotgun (WGS) entry which is preliminary data.</text>
</comment>
<keyword evidence="1" id="KW-0808">Transferase</keyword>
<evidence type="ECO:0000256" key="1">
    <source>
        <dbReference type="ARBA" id="ARBA00022679"/>
    </source>
</evidence>
<dbReference type="InterPro" id="IPR044066">
    <property type="entry name" value="TRIAD_supradom"/>
</dbReference>
<evidence type="ECO:0000256" key="7">
    <source>
        <dbReference type="SAM" id="Phobius"/>
    </source>
</evidence>
<reference evidence="9" key="1">
    <citation type="submission" date="2021-02" db="EMBL/GenBank/DDBJ databases">
        <authorList>
            <person name="Nowell W R."/>
        </authorList>
    </citation>
    <scope>NUCLEOTIDE SEQUENCE</scope>
</reference>
<organism evidence="9 12">
    <name type="scientific">Adineta ricciae</name>
    <name type="common">Rotifer</name>
    <dbReference type="NCBI Taxonomy" id="249248"/>
    <lineage>
        <taxon>Eukaryota</taxon>
        <taxon>Metazoa</taxon>
        <taxon>Spiralia</taxon>
        <taxon>Gnathifera</taxon>
        <taxon>Rotifera</taxon>
        <taxon>Eurotatoria</taxon>
        <taxon>Bdelloidea</taxon>
        <taxon>Adinetida</taxon>
        <taxon>Adinetidae</taxon>
        <taxon>Adineta</taxon>
    </lineage>
</organism>
<dbReference type="SUPFAM" id="SSF57850">
    <property type="entry name" value="RING/U-box"/>
    <property type="match status" value="1"/>
</dbReference>
<dbReference type="Gene3D" id="1.20.120.1750">
    <property type="match status" value="1"/>
</dbReference>
<dbReference type="Proteomes" id="UP000663828">
    <property type="component" value="Unassembled WGS sequence"/>
</dbReference>
<keyword evidence="5" id="KW-0833">Ubl conjugation pathway</keyword>
<dbReference type="InterPro" id="IPR031127">
    <property type="entry name" value="E3_UB_ligase_RBR"/>
</dbReference>
<sequence length="257" mass="30259">MEENIPRKVLCNECQFEWCFFCHSPWHDKMSCKQYQKGEKMFRSWTQRIDHNQLNAQKCPRCKIYISRNGGCPHMICSKCQCDFCYNCGRRRFACKFFGSHESRYSPLGCKYNLYPNKPILRHTIRGLVTGVAALAIPIAVVGVVTVLAVGTTIAVPSYGTYRLIKHIQSKRYERQQRHRIETISRQWTTRDSVSTFVNEQNTEVDEIERAIRASLITFREEIIRREEQREINPYSIGHFHHFDQSDLDDDDDCFDE</sequence>
<dbReference type="GO" id="GO:0008270">
    <property type="term" value="F:zinc ion binding"/>
    <property type="evidence" value="ECO:0007669"/>
    <property type="project" value="UniProtKB-KW"/>
</dbReference>